<dbReference type="InterPro" id="IPR036397">
    <property type="entry name" value="RNaseH_sf"/>
</dbReference>
<feature type="compositionally biased region" description="Polar residues" evidence="6">
    <location>
        <begin position="785"/>
        <end position="794"/>
    </location>
</feature>
<protein>
    <submittedName>
        <fullName evidence="8">Retrovirus-related Pol polyprotein from transposon</fullName>
    </submittedName>
</protein>
<keyword evidence="9" id="KW-1185">Reference proteome</keyword>
<dbReference type="Pfam" id="PF17921">
    <property type="entry name" value="Integrase_H2C2"/>
    <property type="match status" value="1"/>
</dbReference>
<evidence type="ECO:0000256" key="6">
    <source>
        <dbReference type="SAM" id="MobiDB-lite"/>
    </source>
</evidence>
<dbReference type="InterPro" id="IPR012337">
    <property type="entry name" value="RNaseH-like_sf"/>
</dbReference>
<dbReference type="Proteomes" id="UP000187283">
    <property type="component" value="Unassembled WGS sequence"/>
</dbReference>
<dbReference type="AlphaFoldDB" id="A0A1R1YI35"/>
<evidence type="ECO:0000256" key="1">
    <source>
        <dbReference type="ARBA" id="ARBA00022679"/>
    </source>
</evidence>
<accession>A0A1R1YI35</accession>
<dbReference type="GO" id="GO:0015074">
    <property type="term" value="P:DNA integration"/>
    <property type="evidence" value="ECO:0007669"/>
    <property type="project" value="InterPro"/>
</dbReference>
<keyword evidence="1" id="KW-0808">Transferase</keyword>
<dbReference type="CDD" id="cd00303">
    <property type="entry name" value="retropepsin_like"/>
    <property type="match status" value="1"/>
</dbReference>
<proteinExistence type="predicted"/>
<evidence type="ECO:0000256" key="4">
    <source>
        <dbReference type="ARBA" id="ARBA00022759"/>
    </source>
</evidence>
<name>A0A1R1YI35_9FUNG</name>
<dbReference type="OrthoDB" id="3095879at2759"/>
<dbReference type="STRING" id="133412.A0A1R1YI35"/>
<dbReference type="EMBL" id="LSSN01000003">
    <property type="protein sequence ID" value="OMJ26577.1"/>
    <property type="molecule type" value="Genomic_DNA"/>
</dbReference>
<sequence length="794" mass="91294">MLSKVADELELSQWTTKAIKLKLGNNSASKTSNKIVYANICFGNTVFDTTFRLMDAQPYDVILGANFIVATNTTYDTKTMTITFENDELKDKIKICSVKDKLLNHQPILLAAAVNDKNETQIDDDIKKIISTIPDLFDSKPSMTSFCRSFMDGFTELAAPLYKLLNKETSFNWNSDCEIAFQKLKNAMISAPALAHPDTTQSYIMYTDASNIGIGASLHQKQSDKTIRPIAYTSRKLLPAEVNYCASGKEALAVVYGFSKFHHYVHGSCTELHTEHRALITTLNNEDPRGRFARWNSALQAYDFNVKHIKGLDNGLTDALSRDFEDTSEMLPMAIDNNNEIIENTNNSFLFSKYLPSKITVKQLQVMDVKINRIMDILKGLVRPERHEEIQTKSYKIIDDLLYNINHDDKSTKLYVPKTLIKAIIFHHHDTPISSHLGHKRTLEKVRKYFFWLKMSRDIFGYIQSCKECQLTKHSSLKAPGELQSIHVTEPFEMISIDYCGPFPESNNGNRYILIITEHLTRWVEAIATKDTSADTTIKAIEDKIIFNHGCPKKLLSDNASYFKSELFTSFCRRYGIKHLFSSPYHPETNGTTERFNRTIKSMIKVYIEKNQNEWDKLLNSHLLAYRTAKHETLGISPFESLYGREARLPADALMPDNISSETNSLEYERLLKAKLEPIRKIIIHNDKINKAKSEDRYNRRHRAVEYKVGDKVLIKRKIQSDKNNSLTLSTNYIGPFIIKKKIGRVSYLIEDEKKKRRITSHIQRMKYFYSRDESRPIGEEDNVENNNYSSQSE</sequence>
<comment type="caution">
    <text evidence="8">The sequence shown here is derived from an EMBL/GenBank/DDBJ whole genome shotgun (WGS) entry which is preliminary data.</text>
</comment>
<gene>
    <name evidence="8" type="ORF">AYI70_g42</name>
</gene>
<dbReference type="GO" id="GO:0005634">
    <property type="term" value="C:nucleus"/>
    <property type="evidence" value="ECO:0007669"/>
    <property type="project" value="UniProtKB-ARBA"/>
</dbReference>
<keyword evidence="4" id="KW-0255">Endonuclease</keyword>
<keyword evidence="5" id="KW-0511">Multifunctional enzyme</keyword>
<dbReference type="Gene3D" id="3.30.70.270">
    <property type="match status" value="1"/>
</dbReference>
<dbReference type="PANTHER" id="PTHR37984:SF5">
    <property type="entry name" value="PROTEIN NYNRIN-LIKE"/>
    <property type="match status" value="1"/>
</dbReference>
<dbReference type="InterPro" id="IPR050951">
    <property type="entry name" value="Retrovirus_Pol_polyprotein"/>
</dbReference>
<organism evidence="8 9">
    <name type="scientific">Smittium culicis</name>
    <dbReference type="NCBI Taxonomy" id="133412"/>
    <lineage>
        <taxon>Eukaryota</taxon>
        <taxon>Fungi</taxon>
        <taxon>Fungi incertae sedis</taxon>
        <taxon>Zoopagomycota</taxon>
        <taxon>Kickxellomycotina</taxon>
        <taxon>Harpellomycetes</taxon>
        <taxon>Harpellales</taxon>
        <taxon>Legeriomycetaceae</taxon>
        <taxon>Smittium</taxon>
    </lineage>
</organism>
<dbReference type="InterPro" id="IPR041588">
    <property type="entry name" value="Integrase_H2C2"/>
</dbReference>
<dbReference type="GO" id="GO:0004519">
    <property type="term" value="F:endonuclease activity"/>
    <property type="evidence" value="ECO:0007669"/>
    <property type="project" value="UniProtKB-KW"/>
</dbReference>
<dbReference type="Gene3D" id="3.10.20.370">
    <property type="match status" value="1"/>
</dbReference>
<dbReference type="Pfam" id="PF17919">
    <property type="entry name" value="RT_RNaseH_2"/>
    <property type="match status" value="1"/>
</dbReference>
<dbReference type="PROSITE" id="PS50994">
    <property type="entry name" value="INTEGRASE"/>
    <property type="match status" value="1"/>
</dbReference>
<feature type="domain" description="Integrase catalytic" evidence="7">
    <location>
        <begin position="487"/>
        <end position="646"/>
    </location>
</feature>
<dbReference type="Gene3D" id="1.10.340.70">
    <property type="match status" value="1"/>
</dbReference>
<evidence type="ECO:0000256" key="3">
    <source>
        <dbReference type="ARBA" id="ARBA00022722"/>
    </source>
</evidence>
<dbReference type="GO" id="GO:0016779">
    <property type="term" value="F:nucleotidyltransferase activity"/>
    <property type="evidence" value="ECO:0007669"/>
    <property type="project" value="UniProtKB-KW"/>
</dbReference>
<dbReference type="PANTHER" id="PTHR37984">
    <property type="entry name" value="PROTEIN CBG26694"/>
    <property type="match status" value="1"/>
</dbReference>
<dbReference type="Gene3D" id="3.30.420.10">
    <property type="entry name" value="Ribonuclease H-like superfamily/Ribonuclease H"/>
    <property type="match status" value="1"/>
</dbReference>
<feature type="region of interest" description="Disordered" evidence="6">
    <location>
        <begin position="774"/>
        <end position="794"/>
    </location>
</feature>
<dbReference type="FunFam" id="3.30.420.10:FF:000032">
    <property type="entry name" value="Retrovirus-related Pol polyprotein from transposon 297-like Protein"/>
    <property type="match status" value="1"/>
</dbReference>
<dbReference type="GO" id="GO:0003676">
    <property type="term" value="F:nucleic acid binding"/>
    <property type="evidence" value="ECO:0007669"/>
    <property type="project" value="InterPro"/>
</dbReference>
<evidence type="ECO:0000313" key="9">
    <source>
        <dbReference type="Proteomes" id="UP000187283"/>
    </source>
</evidence>
<dbReference type="FunFam" id="3.10.20.370:FF:000001">
    <property type="entry name" value="Retrovirus-related Pol polyprotein from transposon 17.6-like protein"/>
    <property type="match status" value="1"/>
</dbReference>
<keyword evidence="3" id="KW-0540">Nuclease</keyword>
<evidence type="ECO:0000256" key="2">
    <source>
        <dbReference type="ARBA" id="ARBA00022695"/>
    </source>
</evidence>
<evidence type="ECO:0000313" key="8">
    <source>
        <dbReference type="EMBL" id="OMJ26577.1"/>
    </source>
</evidence>
<dbReference type="Pfam" id="PF00665">
    <property type="entry name" value="rve"/>
    <property type="match status" value="1"/>
</dbReference>
<dbReference type="InterPro" id="IPR041577">
    <property type="entry name" value="RT_RNaseH_2"/>
</dbReference>
<dbReference type="InterPro" id="IPR043502">
    <property type="entry name" value="DNA/RNA_pol_sf"/>
</dbReference>
<evidence type="ECO:0000259" key="7">
    <source>
        <dbReference type="PROSITE" id="PS50994"/>
    </source>
</evidence>
<dbReference type="Gene3D" id="2.40.70.10">
    <property type="entry name" value="Acid Proteases"/>
    <property type="match status" value="1"/>
</dbReference>
<dbReference type="InterPro" id="IPR043128">
    <property type="entry name" value="Rev_trsase/Diguanyl_cyclase"/>
</dbReference>
<keyword evidence="2" id="KW-0548">Nucleotidyltransferase</keyword>
<keyword evidence="4" id="KW-0378">Hydrolase</keyword>
<dbReference type="InterPro" id="IPR001584">
    <property type="entry name" value="Integrase_cat-core"/>
</dbReference>
<evidence type="ECO:0000256" key="5">
    <source>
        <dbReference type="ARBA" id="ARBA00023268"/>
    </source>
</evidence>
<dbReference type="InterPro" id="IPR021109">
    <property type="entry name" value="Peptidase_aspartic_dom_sf"/>
</dbReference>
<reference evidence="8 9" key="1">
    <citation type="submission" date="2017-01" db="EMBL/GenBank/DDBJ databases">
        <authorList>
            <person name="Mah S.A."/>
            <person name="Swanson W.J."/>
            <person name="Moy G.W."/>
            <person name="Vacquier V.D."/>
        </authorList>
    </citation>
    <scope>NUCLEOTIDE SEQUENCE [LARGE SCALE GENOMIC DNA]</scope>
    <source>
        <strain evidence="8 9">GSMNP</strain>
    </source>
</reference>
<dbReference type="SUPFAM" id="SSF53098">
    <property type="entry name" value="Ribonuclease H-like"/>
    <property type="match status" value="1"/>
</dbReference>
<dbReference type="FunFam" id="1.10.340.70:FF:000001">
    <property type="entry name" value="Retrovirus-related Pol polyprotein from transposon gypsy-like Protein"/>
    <property type="match status" value="1"/>
</dbReference>
<dbReference type="CDD" id="cd09274">
    <property type="entry name" value="RNase_HI_RT_Ty3"/>
    <property type="match status" value="1"/>
</dbReference>
<dbReference type="SUPFAM" id="SSF56672">
    <property type="entry name" value="DNA/RNA polymerases"/>
    <property type="match status" value="1"/>
</dbReference>